<evidence type="ECO:0000256" key="1">
    <source>
        <dbReference type="SAM" id="MobiDB-lite"/>
    </source>
</evidence>
<feature type="compositionally biased region" description="Low complexity" evidence="1">
    <location>
        <begin position="19"/>
        <end position="47"/>
    </location>
</feature>
<evidence type="ECO:0000313" key="3">
    <source>
        <dbReference type="EMBL" id="KDA03265.1"/>
    </source>
</evidence>
<dbReference type="OrthoDB" id="8724542at2"/>
<dbReference type="PANTHER" id="PTHR39600">
    <property type="entry name" value="PEPTIDASE INHIBITOR I78 FAMILY PROTEIN"/>
    <property type="match status" value="1"/>
</dbReference>
<gene>
    <name evidence="3" type="ORF">HOC_06503</name>
</gene>
<dbReference type="AlphaFoldDB" id="A0A059G9K9"/>
<keyword evidence="2" id="KW-0732">Signal</keyword>
<proteinExistence type="predicted"/>
<dbReference type="STRING" id="1280953.HOC_06503"/>
<dbReference type="Gene3D" id="3.30.10.10">
    <property type="entry name" value="Trypsin Inhibitor V, subunit A"/>
    <property type="match status" value="1"/>
</dbReference>
<dbReference type="RefSeq" id="WP_051624587.1">
    <property type="nucleotide sequence ID" value="NZ_ARYL01000007.1"/>
</dbReference>
<accession>A0A059G9K9</accession>
<feature type="region of interest" description="Disordered" evidence="1">
    <location>
        <begin position="19"/>
        <end position="56"/>
    </location>
</feature>
<dbReference type="Pfam" id="PF11720">
    <property type="entry name" value="Inhibitor_I78"/>
    <property type="match status" value="1"/>
</dbReference>
<evidence type="ECO:0000256" key="2">
    <source>
        <dbReference type="SAM" id="SignalP"/>
    </source>
</evidence>
<dbReference type="EMBL" id="ARYL01000007">
    <property type="protein sequence ID" value="KDA03265.1"/>
    <property type="molecule type" value="Genomic_DNA"/>
</dbReference>
<dbReference type="Proteomes" id="UP000024942">
    <property type="component" value="Unassembled WGS sequence"/>
</dbReference>
<name>A0A059G9K9_9PROT</name>
<dbReference type="PATRIC" id="fig|1280953.3.peg.1315"/>
<dbReference type="PROSITE" id="PS51257">
    <property type="entry name" value="PROKAR_LIPOPROTEIN"/>
    <property type="match status" value="1"/>
</dbReference>
<evidence type="ECO:0008006" key="5">
    <source>
        <dbReference type="Google" id="ProtNLM"/>
    </source>
</evidence>
<protein>
    <recommendedName>
        <fullName evidence="5">Lipoprotein</fullName>
    </recommendedName>
</protein>
<dbReference type="eggNOG" id="ENOG50339MI">
    <property type="taxonomic scope" value="Bacteria"/>
</dbReference>
<dbReference type="PANTHER" id="PTHR39600:SF1">
    <property type="entry name" value="PEPTIDASE INHIBITOR I78 FAMILY PROTEIN"/>
    <property type="match status" value="1"/>
</dbReference>
<feature type="chain" id="PRO_5001573714" description="Lipoprotein" evidence="2">
    <location>
        <begin position="23"/>
        <end position="121"/>
    </location>
</feature>
<evidence type="ECO:0000313" key="4">
    <source>
        <dbReference type="Proteomes" id="UP000024942"/>
    </source>
</evidence>
<feature type="signal peptide" evidence="2">
    <location>
        <begin position="1"/>
        <end position="22"/>
    </location>
</feature>
<reference evidence="3 4" key="1">
    <citation type="journal article" date="2014" name="Antonie Van Leeuwenhoek">
        <title>Hyphomonas beringensis sp. nov. and Hyphomonas chukchiensis sp. nov., isolated from surface seawater of the Bering Sea and Chukchi Sea.</title>
        <authorList>
            <person name="Li C."/>
            <person name="Lai Q."/>
            <person name="Li G."/>
            <person name="Dong C."/>
            <person name="Wang J."/>
            <person name="Liao Y."/>
            <person name="Shao Z."/>
        </authorList>
    </citation>
    <scope>NUCLEOTIDE SEQUENCE [LARGE SCALE GENOMIC DNA]</scope>
    <source>
        <strain evidence="3 4">SCH89</strain>
    </source>
</reference>
<organism evidence="3 4">
    <name type="scientific">Hyphomonas oceanitis SCH89</name>
    <dbReference type="NCBI Taxonomy" id="1280953"/>
    <lineage>
        <taxon>Bacteria</taxon>
        <taxon>Pseudomonadati</taxon>
        <taxon>Pseudomonadota</taxon>
        <taxon>Alphaproteobacteria</taxon>
        <taxon>Hyphomonadales</taxon>
        <taxon>Hyphomonadaceae</taxon>
        <taxon>Hyphomonas</taxon>
    </lineage>
</organism>
<keyword evidence="4" id="KW-1185">Reference proteome</keyword>
<dbReference type="InterPro" id="IPR021719">
    <property type="entry name" value="Prot_inh_I78"/>
</dbReference>
<comment type="caution">
    <text evidence="3">The sequence shown here is derived from an EMBL/GenBank/DDBJ whole genome shotgun (WGS) entry which is preliminary data.</text>
</comment>
<sequence length="121" mass="12535">MKIRAGLILGLALMAGACSAPAPETAPEAAEPAPVETPDAATETDTAVQPEMNPIDTTDDTCGMAALETYVGQQASEIPEAEMSENTRVVGPDDQVTMDYVPTRLNVLTDAEGVVLSLKCG</sequence>